<dbReference type="AlphaFoldDB" id="A0AAF3FLA1"/>
<name>A0AAF3FLA1_9BILA</name>
<evidence type="ECO:0000313" key="3">
    <source>
        <dbReference type="Proteomes" id="UP000887575"/>
    </source>
</evidence>
<proteinExistence type="predicted"/>
<feature type="signal peptide" evidence="1">
    <location>
        <begin position="1"/>
        <end position="22"/>
    </location>
</feature>
<feature type="domain" description="DUF7808" evidence="2">
    <location>
        <begin position="40"/>
        <end position="136"/>
    </location>
</feature>
<evidence type="ECO:0000259" key="2">
    <source>
        <dbReference type="Pfam" id="PF25096"/>
    </source>
</evidence>
<sequence length="143" mass="16559">MRFHLFLFQLFFPITFAGLSDGIDYNKLIKWEKRTLICRQDECKLSIKDGEAKETTCEERIEKRLPETPLIHDCEISCPGADRDSVISKTPSNNHKCIRYYSYDTLQIGNKWSIWRSGVCANQTITLEVHCGFPEKVPARLSN</sequence>
<dbReference type="WBParaSite" id="MBELARI_LOCUS7918">
    <property type="protein sequence ID" value="MBELARI_LOCUS7918"/>
    <property type="gene ID" value="MBELARI_LOCUS7918"/>
</dbReference>
<keyword evidence="1" id="KW-0732">Signal</keyword>
<dbReference type="PANTHER" id="PTHR34493">
    <property type="entry name" value="PROTEIN CBG13422-RELATED"/>
    <property type="match status" value="1"/>
</dbReference>
<protein>
    <recommendedName>
        <fullName evidence="2">DUF7808 domain-containing protein</fullName>
    </recommendedName>
</protein>
<evidence type="ECO:0000313" key="4">
    <source>
        <dbReference type="WBParaSite" id="MBELARI_LOCUS7918"/>
    </source>
</evidence>
<evidence type="ECO:0000256" key="1">
    <source>
        <dbReference type="SAM" id="SignalP"/>
    </source>
</evidence>
<dbReference type="Proteomes" id="UP000887575">
    <property type="component" value="Unassembled WGS sequence"/>
</dbReference>
<dbReference type="Pfam" id="PF25096">
    <property type="entry name" value="DUF7808"/>
    <property type="match status" value="1"/>
</dbReference>
<accession>A0AAF3FLA1</accession>
<dbReference type="InterPro" id="IPR056710">
    <property type="entry name" value="DUF7808"/>
</dbReference>
<reference evidence="4" key="1">
    <citation type="submission" date="2024-02" db="UniProtKB">
        <authorList>
            <consortium name="WormBaseParasite"/>
        </authorList>
    </citation>
    <scope>IDENTIFICATION</scope>
</reference>
<organism evidence="3 4">
    <name type="scientific">Mesorhabditis belari</name>
    <dbReference type="NCBI Taxonomy" id="2138241"/>
    <lineage>
        <taxon>Eukaryota</taxon>
        <taxon>Metazoa</taxon>
        <taxon>Ecdysozoa</taxon>
        <taxon>Nematoda</taxon>
        <taxon>Chromadorea</taxon>
        <taxon>Rhabditida</taxon>
        <taxon>Rhabditina</taxon>
        <taxon>Rhabditomorpha</taxon>
        <taxon>Rhabditoidea</taxon>
        <taxon>Rhabditidae</taxon>
        <taxon>Mesorhabditinae</taxon>
        <taxon>Mesorhabditis</taxon>
    </lineage>
</organism>
<feature type="chain" id="PRO_5042162069" description="DUF7808 domain-containing protein" evidence="1">
    <location>
        <begin position="23"/>
        <end position="143"/>
    </location>
</feature>
<keyword evidence="3" id="KW-1185">Reference proteome</keyword>
<dbReference type="PANTHER" id="PTHR34493:SF2">
    <property type="entry name" value="SECRETED PROTEIN"/>
    <property type="match status" value="1"/>
</dbReference>